<dbReference type="InterPro" id="IPR000601">
    <property type="entry name" value="PKD_dom"/>
</dbReference>
<dbReference type="SUPFAM" id="SSF63829">
    <property type="entry name" value="Calcium-dependent phosphotriesterase"/>
    <property type="match status" value="1"/>
</dbReference>
<name>A0A0F9GN40_9ZZZZ</name>
<dbReference type="CDD" id="cd00146">
    <property type="entry name" value="PKD"/>
    <property type="match status" value="1"/>
</dbReference>
<dbReference type="Gene3D" id="2.60.40.10">
    <property type="entry name" value="Immunoglobulins"/>
    <property type="match status" value="1"/>
</dbReference>
<reference evidence="2" key="1">
    <citation type="journal article" date="2015" name="Nature">
        <title>Complex archaea that bridge the gap between prokaryotes and eukaryotes.</title>
        <authorList>
            <person name="Spang A."/>
            <person name="Saw J.H."/>
            <person name="Jorgensen S.L."/>
            <person name="Zaremba-Niedzwiedzka K."/>
            <person name="Martijn J."/>
            <person name="Lind A.E."/>
            <person name="van Eijk R."/>
            <person name="Schleper C."/>
            <person name="Guy L."/>
            <person name="Ettema T.J."/>
        </authorList>
    </citation>
    <scope>NUCLEOTIDE SEQUENCE</scope>
</reference>
<organism evidence="2">
    <name type="scientific">marine sediment metagenome</name>
    <dbReference type="NCBI Taxonomy" id="412755"/>
    <lineage>
        <taxon>unclassified sequences</taxon>
        <taxon>metagenomes</taxon>
        <taxon>ecological metagenomes</taxon>
    </lineage>
</organism>
<sequence>MACIRFLLITIAFFVAQSSFGQREASRWYFGNAAGLDFNSGVPVALTDGQLNTHEGCSTISDQNGNLLFYSDGINVWNKAHKIMPNGTGLLGHESSTQSAIIIPKEGSVTQYYIFTVDEPDPDELVNYGLNYTLVDLSLNNGYGDVVTSEKNIPLLTYDPGDPGQSLLKCSEKITAVQHNDEKSIWVITHFLDSFYAFEVNENGVNTNPVISKSNTVVPIGGYKQNGIGYLKVSPDGKRIGVAHSQVSFSNQSGPKTPSSKTGKVLLYDFDANTGKVSNELSLLSNSVPYGIEFSPKSTKLYATTNNYENDGQPKGSSLLQYDLLATNIIQSKVDISTSSNVAGGLQLAIDGKVYRAGYPIGGAGFNISVIENPESKGALCNFKQNVVSLEQRPAELGLPPYVQSFFLFKFEFANVCHGDATEFLITGDAPFESVIWDFGDGNTSTETSPSHIYNNPGDYTVSLIKYNGGNASDPITKEIIIYDAPQVPTDVAEYFQCTDDLNTNGISTFNLTQANTIVSLDNDEIITIFYYSDLESAQQDTTNSNALPYQYTNTEPDEIIVAKVINAISGCQSYAEVQLKIKPNKILDIANMKGCDLGDGTGAFYFNTQREVIKNNLNLPE</sequence>
<feature type="non-terminal residue" evidence="2">
    <location>
        <position position="622"/>
    </location>
</feature>
<dbReference type="InterPro" id="IPR035986">
    <property type="entry name" value="PKD_dom_sf"/>
</dbReference>
<gene>
    <name evidence="2" type="ORF">LCGC14_2101040</name>
</gene>
<dbReference type="InterPro" id="IPR022409">
    <property type="entry name" value="PKD/Chitinase_dom"/>
</dbReference>
<dbReference type="Gene3D" id="2.130.10.10">
    <property type="entry name" value="YVTN repeat-like/Quinoprotein amine dehydrogenase"/>
    <property type="match status" value="1"/>
</dbReference>
<dbReference type="InterPro" id="IPR015943">
    <property type="entry name" value="WD40/YVTN_repeat-like_dom_sf"/>
</dbReference>
<comment type="caution">
    <text evidence="2">The sequence shown here is derived from an EMBL/GenBank/DDBJ whole genome shotgun (WGS) entry which is preliminary data.</text>
</comment>
<protein>
    <recommendedName>
        <fullName evidence="1">PKD domain-containing protein</fullName>
    </recommendedName>
</protein>
<dbReference type="SUPFAM" id="SSF49299">
    <property type="entry name" value="PKD domain"/>
    <property type="match status" value="1"/>
</dbReference>
<accession>A0A0F9GN40</accession>
<dbReference type="SMART" id="SM00089">
    <property type="entry name" value="PKD"/>
    <property type="match status" value="1"/>
</dbReference>
<feature type="domain" description="PKD" evidence="1">
    <location>
        <begin position="427"/>
        <end position="464"/>
    </location>
</feature>
<evidence type="ECO:0000313" key="2">
    <source>
        <dbReference type="EMBL" id="KKL70825.1"/>
    </source>
</evidence>
<dbReference type="EMBL" id="LAZR01025779">
    <property type="protein sequence ID" value="KKL70825.1"/>
    <property type="molecule type" value="Genomic_DNA"/>
</dbReference>
<dbReference type="InterPro" id="IPR013783">
    <property type="entry name" value="Ig-like_fold"/>
</dbReference>
<proteinExistence type="predicted"/>
<dbReference type="Pfam" id="PF18911">
    <property type="entry name" value="PKD_4"/>
    <property type="match status" value="1"/>
</dbReference>
<evidence type="ECO:0000259" key="1">
    <source>
        <dbReference type="PROSITE" id="PS50093"/>
    </source>
</evidence>
<dbReference type="PROSITE" id="PS50093">
    <property type="entry name" value="PKD"/>
    <property type="match status" value="1"/>
</dbReference>
<dbReference type="AlphaFoldDB" id="A0A0F9GN40"/>